<evidence type="ECO:0000313" key="2">
    <source>
        <dbReference type="EMBL" id="MFD3394129.1"/>
    </source>
</evidence>
<feature type="domain" description="DUF4301" evidence="1">
    <location>
        <begin position="18"/>
        <end position="499"/>
    </location>
</feature>
<reference evidence="2 3" key="1">
    <citation type="submission" date="2024-03" db="EMBL/GenBank/DDBJ databases">
        <title>Aquirufa genome sequencing.</title>
        <authorList>
            <person name="Pitt A."/>
            <person name="Hahn M.W."/>
        </authorList>
    </citation>
    <scope>NUCLEOTIDE SEQUENCE [LARGE SCALE GENOMIC DNA]</scope>
    <source>
        <strain evidence="2 3">OSTEICH-129V</strain>
    </source>
</reference>
<dbReference type="InterPro" id="IPR025393">
    <property type="entry name" value="DUF4301"/>
</dbReference>
<comment type="caution">
    <text evidence="2">The sequence shown here is derived from an EMBL/GenBank/DDBJ whole genome shotgun (WGS) entry which is preliminary data.</text>
</comment>
<accession>A0ABW6DEG7</accession>
<keyword evidence="3" id="KW-1185">Reference proteome</keyword>
<sequence>MPKLIFIIDKNKCSMLNEQDLGQLRARGISEEEISQQVGYFENGFPWMALEKSATVGDGIIRFSEVELADFVSLFEQERSALSILKMVPASGAATRMFKSLFEHLTTGESNKESRLFFEKIQEFAFYPALKKWITSSDGETEVLSRLLSSPGLEYGILPKGLLEFHAYETGARTPFEEHLVEAALYASDGALARLHFTVSPEHRSRFEALAARLIPVWEAHFGIRYELSFSEQKPSTDTVAVNMDNTLFRESDGSLLFRPAGHGALLENLNDLQADVIFIKNIDNVVPDSLKDSTILYKKALGGLLVSILAKTESLASQLRANPSEELIAEALVFMGTYLGYVPSSDFQQVFLADQVDVLLSVLARPTRVCGVVKNTGEPGGGPFWCPDETGNLSLQLVESAQVDMNNPGQKELFAGSTHFNPVDLVCAPRGLDLLAFRDMATGFITEKTKDGRGLKAQELPGLWNGAMAYWNTVFVEVPLETFNPVKTVIDLLRDAHQNNG</sequence>
<evidence type="ECO:0000313" key="3">
    <source>
        <dbReference type="Proteomes" id="UP001598138"/>
    </source>
</evidence>
<dbReference type="InterPro" id="IPR029044">
    <property type="entry name" value="Nucleotide-diphossugar_trans"/>
</dbReference>
<dbReference type="Pfam" id="PF14134">
    <property type="entry name" value="DUF4301"/>
    <property type="match status" value="1"/>
</dbReference>
<name>A0ABW6DEG7_9BACT</name>
<organism evidence="2 3">
    <name type="scientific">Aquirufa avitistagni</name>
    <dbReference type="NCBI Taxonomy" id="3104728"/>
    <lineage>
        <taxon>Bacteria</taxon>
        <taxon>Pseudomonadati</taxon>
        <taxon>Bacteroidota</taxon>
        <taxon>Cytophagia</taxon>
        <taxon>Cytophagales</taxon>
        <taxon>Flectobacillaceae</taxon>
        <taxon>Aquirufa</taxon>
    </lineage>
</organism>
<dbReference type="RefSeq" id="WP_377983018.1">
    <property type="nucleotide sequence ID" value="NZ_JBBKXZ010000002.1"/>
</dbReference>
<proteinExistence type="predicted"/>
<dbReference type="SUPFAM" id="SSF53448">
    <property type="entry name" value="Nucleotide-diphospho-sugar transferases"/>
    <property type="match status" value="1"/>
</dbReference>
<dbReference type="EMBL" id="JBBKXZ010000002">
    <property type="protein sequence ID" value="MFD3394129.1"/>
    <property type="molecule type" value="Genomic_DNA"/>
</dbReference>
<evidence type="ECO:0000259" key="1">
    <source>
        <dbReference type="Pfam" id="PF14134"/>
    </source>
</evidence>
<dbReference type="Proteomes" id="UP001598138">
    <property type="component" value="Unassembled WGS sequence"/>
</dbReference>
<protein>
    <submittedName>
        <fullName evidence="2">DUF4301 family protein</fullName>
    </submittedName>
</protein>
<gene>
    <name evidence="2" type="ORF">U0R10_05815</name>
</gene>